<dbReference type="PANTHER" id="PTHR33515:SF1">
    <property type="entry name" value="RIBOSOME-BINDING FACTOR A, CHLOROPLASTIC-RELATED"/>
    <property type="match status" value="1"/>
</dbReference>
<dbReference type="InterPro" id="IPR000238">
    <property type="entry name" value="RbfA"/>
</dbReference>
<evidence type="ECO:0000313" key="3">
    <source>
        <dbReference type="EMBL" id="MEO1768077.1"/>
    </source>
</evidence>
<keyword evidence="4" id="KW-1185">Reference proteome</keyword>
<dbReference type="NCBIfam" id="TIGR00082">
    <property type="entry name" value="rbfA"/>
    <property type="match status" value="1"/>
</dbReference>
<evidence type="ECO:0000256" key="1">
    <source>
        <dbReference type="ARBA" id="ARBA00022517"/>
    </source>
</evidence>
<comment type="similarity">
    <text evidence="2">Belongs to the RbfA family.</text>
</comment>
<evidence type="ECO:0000313" key="4">
    <source>
        <dbReference type="Proteomes" id="UP001482231"/>
    </source>
</evidence>
<dbReference type="EMBL" id="JBAJEX010000019">
    <property type="protein sequence ID" value="MEO1768077.1"/>
    <property type="molecule type" value="Genomic_DNA"/>
</dbReference>
<reference evidence="3 4" key="1">
    <citation type="submission" date="2024-02" db="EMBL/GenBank/DDBJ databases">
        <title>New thermophilic sulfur-oxidizing bacteria from a hot springs of the Uzon caldera (Kamchatka, Russia).</title>
        <authorList>
            <person name="Dukat A.M."/>
            <person name="Elcheninov A.G."/>
            <person name="Frolov E.N."/>
        </authorList>
    </citation>
    <scope>NUCLEOTIDE SEQUENCE [LARGE SCALE GENOMIC DNA]</scope>
    <source>
        <strain evidence="3 4">AK1</strain>
    </source>
</reference>
<dbReference type="HAMAP" id="MF_00003">
    <property type="entry name" value="RbfA"/>
    <property type="match status" value="1"/>
</dbReference>
<sequence>MAKDFARPRRVADQIQRELAELLRLEVKDPRVGMVTITDVEVSNDYAHAKVYFSLLGDQARVQQALQGLQSAAGFLRSEVAKRIKLRVMPQLHFVHDTSIERGMRLDQLIDAAVAEDTKRHRDQ</sequence>
<comment type="subunit">
    <text evidence="2">Monomer. Binds 30S ribosomal subunits, but not 50S ribosomal subunits or 70S ribosomes.</text>
</comment>
<dbReference type="Gene3D" id="3.30.300.20">
    <property type="match status" value="1"/>
</dbReference>
<protein>
    <recommendedName>
        <fullName evidence="2">Ribosome-binding factor A</fullName>
    </recommendedName>
</protein>
<dbReference type="Proteomes" id="UP001482231">
    <property type="component" value="Unassembled WGS sequence"/>
</dbReference>
<dbReference type="InterPro" id="IPR020053">
    <property type="entry name" value="Ribosome-bd_factorA_CS"/>
</dbReference>
<dbReference type="SUPFAM" id="SSF89919">
    <property type="entry name" value="Ribosome-binding factor A, RbfA"/>
    <property type="match status" value="1"/>
</dbReference>
<comment type="subcellular location">
    <subcellularLocation>
        <location evidence="2">Cytoplasm</location>
    </subcellularLocation>
</comment>
<dbReference type="Pfam" id="PF02033">
    <property type="entry name" value="RBFA"/>
    <property type="match status" value="1"/>
</dbReference>
<keyword evidence="2" id="KW-0963">Cytoplasm</keyword>
<comment type="caution">
    <text evidence="3">The sequence shown here is derived from an EMBL/GenBank/DDBJ whole genome shotgun (WGS) entry which is preliminary data.</text>
</comment>
<name>A0ABV0EHE0_9BURK</name>
<dbReference type="PROSITE" id="PS01319">
    <property type="entry name" value="RBFA"/>
    <property type="match status" value="1"/>
</dbReference>
<dbReference type="InterPro" id="IPR015946">
    <property type="entry name" value="KH_dom-like_a/b"/>
</dbReference>
<dbReference type="RefSeq" id="WP_347309189.1">
    <property type="nucleotide sequence ID" value="NZ_JBAJEX010000019.1"/>
</dbReference>
<comment type="function">
    <text evidence="2">One of several proteins that assist in the late maturation steps of the functional core of the 30S ribosomal subunit. Associates with free 30S ribosomal subunits (but not with 30S subunits that are part of 70S ribosomes or polysomes). Required for efficient processing of 16S rRNA. May interact with the 5'-terminal helix region of 16S rRNA.</text>
</comment>
<dbReference type="PANTHER" id="PTHR33515">
    <property type="entry name" value="RIBOSOME-BINDING FACTOR A, CHLOROPLASTIC-RELATED"/>
    <property type="match status" value="1"/>
</dbReference>
<evidence type="ECO:0000256" key="2">
    <source>
        <dbReference type="HAMAP-Rule" id="MF_00003"/>
    </source>
</evidence>
<proteinExistence type="inferred from homology"/>
<accession>A0ABV0EHE0</accession>
<keyword evidence="1 2" id="KW-0690">Ribosome biogenesis</keyword>
<gene>
    <name evidence="2 3" type="primary">rbfA</name>
    <name evidence="3" type="ORF">V6E02_12765</name>
</gene>
<dbReference type="InterPro" id="IPR023799">
    <property type="entry name" value="RbfA_dom_sf"/>
</dbReference>
<organism evidence="3 4">
    <name type="scientific">Thiobacter aerophilum</name>
    <dbReference type="NCBI Taxonomy" id="3121275"/>
    <lineage>
        <taxon>Bacteria</taxon>
        <taxon>Pseudomonadati</taxon>
        <taxon>Pseudomonadota</taxon>
        <taxon>Betaproteobacteria</taxon>
        <taxon>Burkholderiales</taxon>
        <taxon>Thiobacteraceae</taxon>
        <taxon>Thiobacter</taxon>
    </lineage>
</organism>